<dbReference type="AlphaFoldDB" id="A0A0S2HUU2"/>
<protein>
    <submittedName>
        <fullName evidence="1">Uncharacterized protein</fullName>
    </submittedName>
</protein>
<accession>A0A0S2HUU2</accession>
<evidence type="ECO:0000313" key="1">
    <source>
        <dbReference type="EMBL" id="ALO13827.1"/>
    </source>
</evidence>
<sequence length="229" mass="26225">MNFLPELNQSIELFAGTIENGEFVEEDIKWIHKIEEPEKMPVLSITLDSAYFEQEDSIILVGQQFRLLASNVEKTIYLKKLQFELSTAIETFCDSILVLKSQFDSLSETLEPVPEQFDPVVFNHATAYYERGMSQNTTKTEDMEWKMDSTLITMHDLDVSMDSVPDYDVLYDALTAKKETPASWQAFIVDVVDALPDADPLLPADSLKNQYTEEIIDKIYEILDIESND</sequence>
<name>A0A0S2HUU2_9BACT</name>
<dbReference type="EMBL" id="CP013118">
    <property type="protein sequence ID" value="ALO13827.1"/>
    <property type="molecule type" value="Genomic_DNA"/>
</dbReference>
<keyword evidence="2" id="KW-1185">Reference proteome</keyword>
<dbReference type="Proteomes" id="UP000064893">
    <property type="component" value="Chromosome"/>
</dbReference>
<gene>
    <name evidence="1" type="ORF">L21SP5_00147</name>
</gene>
<evidence type="ECO:0000313" key="2">
    <source>
        <dbReference type="Proteomes" id="UP000064893"/>
    </source>
</evidence>
<proteinExistence type="predicted"/>
<reference evidence="1 2" key="1">
    <citation type="submission" date="2015-11" db="EMBL/GenBank/DDBJ databases">
        <title>Description and complete genome sequence of a novel strain predominating in hypersaline microbial mats and representing a new family of the Bacteriodetes phylum.</title>
        <authorList>
            <person name="Spring S."/>
            <person name="Bunk B."/>
            <person name="Sproer C."/>
            <person name="Klenk H.-P."/>
        </authorList>
    </citation>
    <scope>NUCLEOTIDE SEQUENCE [LARGE SCALE GENOMIC DNA]</scope>
    <source>
        <strain evidence="1 2">L21-Spi-D4</strain>
    </source>
</reference>
<organism evidence="1 2">
    <name type="scientific">Salinivirga cyanobacteriivorans</name>
    <dbReference type="NCBI Taxonomy" id="1307839"/>
    <lineage>
        <taxon>Bacteria</taxon>
        <taxon>Pseudomonadati</taxon>
        <taxon>Bacteroidota</taxon>
        <taxon>Bacteroidia</taxon>
        <taxon>Bacteroidales</taxon>
        <taxon>Salinivirgaceae</taxon>
        <taxon>Salinivirga</taxon>
    </lineage>
</organism>
<dbReference type="KEGG" id="blq:L21SP5_00147"/>
<dbReference type="STRING" id="1307839.L21SP5_00147"/>